<dbReference type="GO" id="GO:0005829">
    <property type="term" value="C:cytosol"/>
    <property type="evidence" value="ECO:0007669"/>
    <property type="project" value="TreeGrafter"/>
</dbReference>
<dbReference type="InterPro" id="IPR050858">
    <property type="entry name" value="Mal-CoA-ACP_Trans/PKS_FabD"/>
</dbReference>
<evidence type="ECO:0000313" key="8">
    <source>
        <dbReference type="Proteomes" id="UP000440004"/>
    </source>
</evidence>
<dbReference type="Gene3D" id="3.40.366.10">
    <property type="entry name" value="Malonyl-Coenzyme A Acyl Carrier Protein, domain 2"/>
    <property type="match status" value="1"/>
</dbReference>
<comment type="caution">
    <text evidence="7">The sequence shown here is derived from an EMBL/GenBank/DDBJ whole genome shotgun (WGS) entry which is preliminary data.</text>
</comment>
<proteinExistence type="inferred from homology"/>
<dbReference type="InterPro" id="IPR014043">
    <property type="entry name" value="Acyl_transferase_dom"/>
</dbReference>
<dbReference type="PIRSF" id="PIRSF000446">
    <property type="entry name" value="Mct"/>
    <property type="match status" value="1"/>
</dbReference>
<dbReference type="GO" id="GO:0006633">
    <property type="term" value="P:fatty acid biosynthetic process"/>
    <property type="evidence" value="ECO:0007669"/>
    <property type="project" value="TreeGrafter"/>
</dbReference>
<dbReference type="NCBIfam" id="TIGR00128">
    <property type="entry name" value="fabD"/>
    <property type="match status" value="1"/>
</dbReference>
<dbReference type="EMBL" id="WHNX01000017">
    <property type="protein sequence ID" value="MPW26386.1"/>
    <property type="molecule type" value="Genomic_DNA"/>
</dbReference>
<dbReference type="SUPFAM" id="SSF55048">
    <property type="entry name" value="Probable ACP-binding domain of malonyl-CoA ACP transacylase"/>
    <property type="match status" value="1"/>
</dbReference>
<feature type="domain" description="Malonyl-CoA:ACP transacylase (MAT)" evidence="6">
    <location>
        <begin position="7"/>
        <end position="296"/>
    </location>
</feature>
<dbReference type="RefSeq" id="WP_152804841.1">
    <property type="nucleotide sequence ID" value="NZ_WHNX01000017.1"/>
</dbReference>
<evidence type="ECO:0000259" key="6">
    <source>
        <dbReference type="SMART" id="SM00827"/>
    </source>
</evidence>
<dbReference type="SMART" id="SM00827">
    <property type="entry name" value="PKS_AT"/>
    <property type="match status" value="1"/>
</dbReference>
<evidence type="ECO:0000313" key="7">
    <source>
        <dbReference type="EMBL" id="MPW26386.1"/>
    </source>
</evidence>
<feature type="active site" evidence="5">
    <location>
        <position position="91"/>
    </location>
</feature>
<protein>
    <recommendedName>
        <fullName evidence="4">Malonyl CoA-acyl carrier protein transacylase</fullName>
        <ecNumber evidence="4">2.3.1.39</ecNumber>
    </recommendedName>
</protein>
<dbReference type="InterPro" id="IPR016036">
    <property type="entry name" value="Malonyl_transacylase_ACP-bd"/>
</dbReference>
<dbReference type="Proteomes" id="UP000440004">
    <property type="component" value="Unassembled WGS sequence"/>
</dbReference>
<comment type="catalytic activity">
    <reaction evidence="3 4">
        <text>holo-[ACP] + malonyl-CoA = malonyl-[ACP] + CoA</text>
        <dbReference type="Rhea" id="RHEA:41792"/>
        <dbReference type="Rhea" id="RHEA-COMP:9623"/>
        <dbReference type="Rhea" id="RHEA-COMP:9685"/>
        <dbReference type="ChEBI" id="CHEBI:57287"/>
        <dbReference type="ChEBI" id="CHEBI:57384"/>
        <dbReference type="ChEBI" id="CHEBI:64479"/>
        <dbReference type="ChEBI" id="CHEBI:78449"/>
        <dbReference type="EC" id="2.3.1.39"/>
    </reaction>
</comment>
<dbReference type="Pfam" id="PF00698">
    <property type="entry name" value="Acyl_transf_1"/>
    <property type="match status" value="1"/>
</dbReference>
<dbReference type="GO" id="GO:0004314">
    <property type="term" value="F:[acyl-carrier-protein] S-malonyltransferase activity"/>
    <property type="evidence" value="ECO:0007669"/>
    <property type="project" value="UniProtKB-EC"/>
</dbReference>
<accession>A0A6A7KAH0</accession>
<keyword evidence="8" id="KW-1185">Reference proteome</keyword>
<dbReference type="FunFam" id="3.30.70.250:FF:000001">
    <property type="entry name" value="Malonyl CoA-acyl carrier protein transacylase"/>
    <property type="match status" value="1"/>
</dbReference>
<keyword evidence="2 4" id="KW-0012">Acyltransferase</keyword>
<evidence type="ECO:0000256" key="5">
    <source>
        <dbReference type="PIRSR" id="PIRSR000446-1"/>
    </source>
</evidence>
<evidence type="ECO:0000256" key="1">
    <source>
        <dbReference type="ARBA" id="ARBA00022679"/>
    </source>
</evidence>
<dbReference type="SUPFAM" id="SSF52151">
    <property type="entry name" value="FabD/lysophospholipase-like"/>
    <property type="match status" value="1"/>
</dbReference>
<dbReference type="InterPro" id="IPR024925">
    <property type="entry name" value="Malonyl_CoA-ACP_transAc"/>
</dbReference>
<dbReference type="PANTHER" id="PTHR42681">
    <property type="entry name" value="MALONYL-COA-ACYL CARRIER PROTEIN TRANSACYLASE, MITOCHONDRIAL"/>
    <property type="match status" value="1"/>
</dbReference>
<dbReference type="InterPro" id="IPR001227">
    <property type="entry name" value="Ac_transferase_dom_sf"/>
</dbReference>
<name>A0A6A7KAH0_9FIRM</name>
<comment type="similarity">
    <text evidence="4">Belongs to the fabD family.</text>
</comment>
<dbReference type="AlphaFoldDB" id="A0A6A7KAH0"/>
<keyword evidence="1 4" id="KW-0808">Transferase</keyword>
<evidence type="ECO:0000256" key="3">
    <source>
        <dbReference type="ARBA" id="ARBA00048462"/>
    </source>
</evidence>
<reference evidence="7 8" key="1">
    <citation type="submission" date="2019-10" db="EMBL/GenBank/DDBJ databases">
        <title>Alkalibaculum tamaniensis sp.nov., a new alkaliphilic acetogen, isolated on methoxylated aromatics from a mud volcano.</title>
        <authorList>
            <person name="Khomyakova M.A."/>
            <person name="Merkel A.Y."/>
            <person name="Bonch-Osmolovskaya E.A."/>
            <person name="Slobodkin A.I."/>
        </authorList>
    </citation>
    <scope>NUCLEOTIDE SEQUENCE [LARGE SCALE GENOMIC DNA]</scope>
    <source>
        <strain evidence="7 8">M08DMB</strain>
    </source>
</reference>
<evidence type="ECO:0000256" key="4">
    <source>
        <dbReference type="PIRNR" id="PIRNR000446"/>
    </source>
</evidence>
<sequence length="311" mass="34065">MKNIAFLFPGQGSQYKGMGKDLYDNFSEARQVFELADASLPFKISEICFEDPNNQINQTRYTQPAILTTSIAALTLLKKSNVQPQYCAGLSLGEYSALVASNIVDLETALSLVFNRGTFMEEAVPNGQGAMAAIIGLENHIVEDICGESSHMGVVEPANYNYSGQVVIGGESQAVEYACSKFESSGAKKVVKLNVSGPFHTSLLKNAAQKLDEYMDGIQLNMWNVPVISNVTANPYNDLSSLKDLLVNQVISPVKWEDSIKYMIENGITHFIEIGPGRVLSGFVKRIDRNIKVLNIEDTKSFENTMKVLGG</sequence>
<gene>
    <name evidence="7" type="primary">fabD</name>
    <name evidence="7" type="ORF">GC105_11360</name>
</gene>
<dbReference type="EC" id="2.3.1.39" evidence="4"/>
<dbReference type="PANTHER" id="PTHR42681:SF1">
    <property type="entry name" value="MALONYL-COA-ACYL CARRIER PROTEIN TRANSACYLASE, MITOCHONDRIAL"/>
    <property type="match status" value="1"/>
</dbReference>
<dbReference type="Gene3D" id="3.30.70.250">
    <property type="entry name" value="Malonyl-CoA ACP transacylase, ACP-binding"/>
    <property type="match status" value="1"/>
</dbReference>
<feature type="active site" evidence="5">
    <location>
        <position position="200"/>
    </location>
</feature>
<organism evidence="7 8">
    <name type="scientific">Alkalibaculum sporogenes</name>
    <dbReference type="NCBI Taxonomy" id="2655001"/>
    <lineage>
        <taxon>Bacteria</taxon>
        <taxon>Bacillati</taxon>
        <taxon>Bacillota</taxon>
        <taxon>Clostridia</taxon>
        <taxon>Eubacteriales</taxon>
        <taxon>Eubacteriaceae</taxon>
        <taxon>Alkalibaculum</taxon>
    </lineage>
</organism>
<dbReference type="InterPro" id="IPR016035">
    <property type="entry name" value="Acyl_Trfase/lysoPLipase"/>
</dbReference>
<dbReference type="InterPro" id="IPR004410">
    <property type="entry name" value="Malonyl_CoA-ACP_transAc_FabD"/>
</dbReference>
<evidence type="ECO:0000256" key="2">
    <source>
        <dbReference type="ARBA" id="ARBA00023315"/>
    </source>
</evidence>